<accession>A0A4T0X2K6</accession>
<dbReference type="OrthoDB" id="3997691at2759"/>
<protein>
    <submittedName>
        <fullName evidence="1">Uncharacterized protein</fullName>
    </submittedName>
</protein>
<comment type="caution">
    <text evidence="1">The sequence shown here is derived from an EMBL/GenBank/DDBJ whole genome shotgun (WGS) entry which is preliminary data.</text>
</comment>
<evidence type="ECO:0000313" key="2">
    <source>
        <dbReference type="Proteomes" id="UP000307173"/>
    </source>
</evidence>
<evidence type="ECO:0000313" key="1">
    <source>
        <dbReference type="EMBL" id="TID29509.1"/>
    </source>
</evidence>
<dbReference type="AlphaFoldDB" id="A0A4T0X2K6"/>
<reference evidence="1 2" key="1">
    <citation type="journal article" date="2019" name="Front. Genet.">
        <title>Whole-Genome Sequencing of the Opportunistic Yeast Pathogen Candida inconspicua Uncovers Its Hybrid Origin.</title>
        <authorList>
            <person name="Mixao V."/>
            <person name="Hansen A.P."/>
            <person name="Saus E."/>
            <person name="Boekhout T."/>
            <person name="Lass-Florl C."/>
            <person name="Gabaldon T."/>
        </authorList>
    </citation>
    <scope>NUCLEOTIDE SEQUENCE [LARGE SCALE GENOMIC DNA]</scope>
    <source>
        <strain evidence="1 2">CBS 180</strain>
    </source>
</reference>
<gene>
    <name evidence="1" type="ORF">CANINC_001904</name>
</gene>
<organism evidence="1 2">
    <name type="scientific">Pichia inconspicua</name>
    <dbReference type="NCBI Taxonomy" id="52247"/>
    <lineage>
        <taxon>Eukaryota</taxon>
        <taxon>Fungi</taxon>
        <taxon>Dikarya</taxon>
        <taxon>Ascomycota</taxon>
        <taxon>Saccharomycotina</taxon>
        <taxon>Pichiomycetes</taxon>
        <taxon>Pichiales</taxon>
        <taxon>Pichiaceae</taxon>
        <taxon>Pichia</taxon>
    </lineage>
</organism>
<keyword evidence="2" id="KW-1185">Reference proteome</keyword>
<sequence>MESDTLIGTSPLKQETELKVTSEINSSNDYIKPLLTEAQLFKRDVRNNLNPNLRHAHGILLAVPLTWLNVLLNLSESHDSNLRFHASQLMEQAACILFPPISSTHFIFNIQTIFSVDPATDFLLWFDIFQLPLLVSIQLDKIEFLKKSIYSYLIRQNINSIPFMLISCRKKITLSQIRKIYGRIRSSIVSRPPFASPLFTVHLQDVSSPYLLLWMDTENLCSFNLENLNSINSRINFANTLIQFINYAKAEVT</sequence>
<name>A0A4T0X2K6_9ASCO</name>
<dbReference type="Proteomes" id="UP000307173">
    <property type="component" value="Unassembled WGS sequence"/>
</dbReference>
<proteinExistence type="predicted"/>
<dbReference type="STRING" id="52247.A0A4T0X2K6"/>
<dbReference type="EMBL" id="SELW01000288">
    <property type="protein sequence ID" value="TID29509.1"/>
    <property type="molecule type" value="Genomic_DNA"/>
</dbReference>